<feature type="domain" description="Tail sheath protein C-terminal" evidence="3">
    <location>
        <begin position="375"/>
        <end position="475"/>
    </location>
</feature>
<organism evidence="4">
    <name type="scientific">Salmonella enterica subsp. enterica serovar Kottbus</name>
    <dbReference type="NCBI Taxonomy" id="224727"/>
    <lineage>
        <taxon>Bacteria</taxon>
        <taxon>Pseudomonadati</taxon>
        <taxon>Pseudomonadota</taxon>
        <taxon>Gammaproteobacteria</taxon>
        <taxon>Enterobacterales</taxon>
        <taxon>Enterobacteriaceae</taxon>
        <taxon>Salmonella</taxon>
    </lineage>
</organism>
<proteinExistence type="inferred from homology"/>
<gene>
    <name evidence="4" type="ORF">DM035_25205</name>
</gene>
<evidence type="ECO:0000256" key="1">
    <source>
        <dbReference type="ARBA" id="ARBA00008005"/>
    </source>
</evidence>
<dbReference type="InterPro" id="IPR035089">
    <property type="entry name" value="Phage_sheath_subtilisin"/>
</dbReference>
<dbReference type="InterPro" id="IPR007067">
    <property type="entry name" value="Tail_sheath"/>
</dbReference>
<name>A0A5J0S9X6_SALET</name>
<evidence type="ECO:0000259" key="3">
    <source>
        <dbReference type="Pfam" id="PF17482"/>
    </source>
</evidence>
<reference evidence="4" key="1">
    <citation type="submission" date="2018-06" db="EMBL/GenBank/DDBJ databases">
        <authorList>
            <person name="Ashton P.M."/>
            <person name="Dallman T."/>
            <person name="Nair S."/>
            <person name="De Pinna E."/>
            <person name="Peters T."/>
            <person name="Grant K."/>
        </authorList>
    </citation>
    <scope>NUCLEOTIDE SEQUENCE</scope>
    <source>
        <strain evidence="4">430336</strain>
    </source>
</reference>
<dbReference type="AlphaFoldDB" id="A0A5J0S9X6"/>
<dbReference type="Pfam" id="PF04984">
    <property type="entry name" value="Phage_sheath_1"/>
    <property type="match status" value="1"/>
</dbReference>
<dbReference type="PIRSF" id="PIRSF007349">
    <property type="entry name" value="Tsp_L"/>
    <property type="match status" value="1"/>
</dbReference>
<protein>
    <submittedName>
        <fullName evidence="4">Phage tail protein</fullName>
    </submittedName>
</protein>
<comment type="similarity">
    <text evidence="1">Belongs to the myoviridae tail sheath protein family.</text>
</comment>
<sequence>MTIAFDTIPGSVLKPGVYMEFNTRMAVNTLPGNEQTVLIIAPMLPAGSATPLNAVNVFSDDEAAVLFGRGSLAHLMAKAAIDANAYLQLQVIGLEDDVAGVAAAGTVALTGPATGSGTLSLWACNTRLDVAVSTGDSVDTLYHALADAVNATLSLPVTASVATTGQAPATVTTLTLTARQKGAWGNDIVLRTACSAPGVTVTLTAMTGGATNPDIQPALDAVFAAGHHIIAIPWADQTTLQTLREHLKNTGNAMEQRGAVGVAGWPGSLATGTTLAGHSNDGRTTIGWHPGSVCLSGVIAAAYAAVIASEEDPARPLNTLALAGLDITAPSARAGRTEQENALHNGLTPFEIGSGDVVQIVRAVTTYTKNAAGVDDPAMLDLTTIRILDYTRKAGRQRIALRFPREKLRDRTPKKVRSELLDVLLKLDDLDILENVEANKDKLRVERNGQDVSRLDAAIPADVVNGLHVFAGRIDLYL</sequence>
<evidence type="ECO:0000259" key="2">
    <source>
        <dbReference type="Pfam" id="PF04984"/>
    </source>
</evidence>
<dbReference type="Pfam" id="PF17482">
    <property type="entry name" value="Phage_sheath_1C"/>
    <property type="match status" value="1"/>
</dbReference>
<accession>A0A5J0S9X6</accession>
<dbReference type="EMBL" id="AAGQTM010000044">
    <property type="protein sequence ID" value="EBQ9797419.1"/>
    <property type="molecule type" value="Genomic_DNA"/>
</dbReference>
<evidence type="ECO:0000313" key="4">
    <source>
        <dbReference type="EMBL" id="EBQ9797419.1"/>
    </source>
</evidence>
<dbReference type="InterPro" id="IPR020287">
    <property type="entry name" value="Tail_sheath_C"/>
</dbReference>
<comment type="caution">
    <text evidence="4">The sequence shown here is derived from an EMBL/GenBank/DDBJ whole genome shotgun (WGS) entry which is preliminary data.</text>
</comment>
<feature type="domain" description="Tail sheath protein subtilisin-like" evidence="2">
    <location>
        <begin position="208"/>
        <end position="366"/>
    </location>
</feature>